<proteinExistence type="predicted"/>
<evidence type="ECO:0000313" key="2">
    <source>
        <dbReference type="EMBL" id="SMD00928.1"/>
    </source>
</evidence>
<feature type="signal peptide" evidence="1">
    <location>
        <begin position="1"/>
        <end position="21"/>
    </location>
</feature>
<dbReference type="RefSeq" id="WP_143514632.1">
    <property type="nucleotide sequence ID" value="NZ_FWYD01000018.1"/>
</dbReference>
<keyword evidence="1" id="KW-0732">Signal</keyword>
<evidence type="ECO:0000313" key="3">
    <source>
        <dbReference type="Proteomes" id="UP000192330"/>
    </source>
</evidence>
<protein>
    <recommendedName>
        <fullName evidence="4">Secreted protein</fullName>
    </recommendedName>
</protein>
<dbReference type="EMBL" id="FWYD01000018">
    <property type="protein sequence ID" value="SMD00928.1"/>
    <property type="molecule type" value="Genomic_DNA"/>
</dbReference>
<evidence type="ECO:0000256" key="1">
    <source>
        <dbReference type="SAM" id="SignalP"/>
    </source>
</evidence>
<evidence type="ECO:0008006" key="4">
    <source>
        <dbReference type="Google" id="ProtNLM"/>
    </source>
</evidence>
<dbReference type="AlphaFoldDB" id="A0A1W2DV63"/>
<gene>
    <name evidence="2" type="ORF">SAMN06295998_1188</name>
</gene>
<accession>A0A1W2DV63</accession>
<dbReference type="Proteomes" id="UP000192330">
    <property type="component" value="Unassembled WGS sequence"/>
</dbReference>
<sequence>MRFFITSCVAMLLTASASAAATVVAEYDTFASISVSVVSATYEHSGTDAPGALRGDIIDYDFAIDRSGTGIIDFKRDEFPWEGTIDPQGWPRYSVALAASGYASPTEISGSSYLAGGINPGIFYRASSICHQHPVGDCPAVERLVLELSYDVETRASPEVHDPLTGSASAAASADLRVGGDALQIGARGNSNVSGTHRFVMEPDTWLHLSLFIPGVGGSATYQPPQVVPLPPAIPLMGSGLLMLGLVSRRRSRLSVATED</sequence>
<organism evidence="2 3">
    <name type="scientific">Primorskyibacter flagellatus</name>
    <dbReference type="NCBI Taxonomy" id="1387277"/>
    <lineage>
        <taxon>Bacteria</taxon>
        <taxon>Pseudomonadati</taxon>
        <taxon>Pseudomonadota</taxon>
        <taxon>Alphaproteobacteria</taxon>
        <taxon>Rhodobacterales</taxon>
        <taxon>Roseobacteraceae</taxon>
        <taxon>Primorskyibacter</taxon>
    </lineage>
</organism>
<keyword evidence="3" id="KW-1185">Reference proteome</keyword>
<name>A0A1W2DV63_9RHOB</name>
<reference evidence="2 3" key="1">
    <citation type="submission" date="2017-04" db="EMBL/GenBank/DDBJ databases">
        <authorList>
            <person name="Afonso C.L."/>
            <person name="Miller P.J."/>
            <person name="Scott M.A."/>
            <person name="Spackman E."/>
            <person name="Goraichik I."/>
            <person name="Dimitrov K.M."/>
            <person name="Suarez D.L."/>
            <person name="Swayne D.E."/>
        </authorList>
    </citation>
    <scope>NUCLEOTIDE SEQUENCE [LARGE SCALE GENOMIC DNA]</scope>
    <source>
        <strain evidence="2 3">CGMCC 1.12644</strain>
    </source>
</reference>
<feature type="chain" id="PRO_5012167458" description="Secreted protein" evidence="1">
    <location>
        <begin position="22"/>
        <end position="260"/>
    </location>
</feature>